<evidence type="ECO:0000313" key="3">
    <source>
        <dbReference type="Proteomes" id="UP000218288"/>
    </source>
</evidence>
<accession>A0A160PFD3</accession>
<name>A0A160PFD3_9HYPH</name>
<keyword evidence="1" id="KW-0472">Membrane</keyword>
<keyword evidence="1" id="KW-1133">Transmembrane helix</keyword>
<dbReference type="Proteomes" id="UP000218288">
    <property type="component" value="Chromosome"/>
</dbReference>
<reference evidence="2 3" key="1">
    <citation type="journal article" date="2016" name="Genome Announc.">
        <title>Complete Genome Sequence of Methylobacterium populi P-1M, Isolated from Pink-Pigmented Household Biofilm.</title>
        <authorList>
            <person name="Morohoshi T."/>
            <person name="Ikeda T."/>
        </authorList>
    </citation>
    <scope>NUCLEOTIDE SEQUENCE [LARGE SCALE GENOMIC DNA]</scope>
    <source>
        <strain evidence="2 3">P-1M</strain>
    </source>
</reference>
<evidence type="ECO:0000313" key="2">
    <source>
        <dbReference type="EMBL" id="BAU90090.1"/>
    </source>
</evidence>
<feature type="transmembrane region" description="Helical" evidence="1">
    <location>
        <begin position="35"/>
        <end position="56"/>
    </location>
</feature>
<evidence type="ECO:0000256" key="1">
    <source>
        <dbReference type="SAM" id="Phobius"/>
    </source>
</evidence>
<organism evidence="2 3">
    <name type="scientific">Methylorubrum populi</name>
    <dbReference type="NCBI Taxonomy" id="223967"/>
    <lineage>
        <taxon>Bacteria</taxon>
        <taxon>Pseudomonadati</taxon>
        <taxon>Pseudomonadota</taxon>
        <taxon>Alphaproteobacteria</taxon>
        <taxon>Hyphomicrobiales</taxon>
        <taxon>Methylobacteriaceae</taxon>
        <taxon>Methylorubrum</taxon>
    </lineage>
</organism>
<sequence>MTGQAGLFQCAGSRPARAGIGARMRRQMATTVRRLALPLALGASLSVSGCTGFGYISQTYVSQVPQVVTIGCNEPYEIYDNRQRRRVLVVSNALREVTGCDVGQVGAGRPPAETRAARFRTAARTYLDETVREDCKITGETVFSDLQTEFAYACDAPVEPRGTVVPRLPGRRTQR</sequence>
<dbReference type="EMBL" id="AP014809">
    <property type="protein sequence ID" value="BAU90090.1"/>
    <property type="molecule type" value="Genomic_DNA"/>
</dbReference>
<keyword evidence="1" id="KW-0812">Transmembrane</keyword>
<protein>
    <submittedName>
        <fullName evidence="2">Uncharacterized protein</fullName>
    </submittedName>
</protein>
<gene>
    <name evidence="2" type="ORF">MPPM_1485</name>
</gene>
<dbReference type="AlphaFoldDB" id="A0A160PFD3"/>
<proteinExistence type="predicted"/>